<dbReference type="GO" id="GO:0004764">
    <property type="term" value="F:shikimate 3-dehydrogenase (NADP+) activity"/>
    <property type="evidence" value="ECO:0007669"/>
    <property type="project" value="UniProtKB-UniRule"/>
</dbReference>
<feature type="binding site" evidence="8">
    <location>
        <position position="93"/>
    </location>
    <ligand>
        <name>shikimate</name>
        <dbReference type="ChEBI" id="CHEBI:36208"/>
    </ligand>
</feature>
<feature type="binding site" evidence="8">
    <location>
        <position position="84"/>
    </location>
    <ligand>
        <name>NADP(+)</name>
        <dbReference type="ChEBI" id="CHEBI:58349"/>
    </ligand>
</feature>
<comment type="function">
    <text evidence="8">Involved in the biosynthesis of the chorismate, which leads to the biosynthesis of aromatic amino acids. Catalyzes the reversible NADPH linked reduction of 3-dehydroshikimate (DHSA) to yield shikimate (SA).</text>
</comment>
<dbReference type="InterPro" id="IPR013708">
    <property type="entry name" value="Shikimate_DH-bd_N"/>
</dbReference>
<dbReference type="GO" id="GO:0005829">
    <property type="term" value="C:cytosol"/>
    <property type="evidence" value="ECO:0007669"/>
    <property type="project" value="TreeGrafter"/>
</dbReference>
<dbReference type="Gene3D" id="3.40.50.720">
    <property type="entry name" value="NAD(P)-binding Rossmann-like Domain"/>
    <property type="match status" value="1"/>
</dbReference>
<dbReference type="GO" id="GO:0009423">
    <property type="term" value="P:chorismate biosynthetic process"/>
    <property type="evidence" value="ECO:0007669"/>
    <property type="project" value="UniProtKB-UniRule"/>
</dbReference>
<evidence type="ECO:0000256" key="1">
    <source>
        <dbReference type="ARBA" id="ARBA00004871"/>
    </source>
</evidence>
<dbReference type="UniPathway" id="UPA00053">
    <property type="reaction ID" value="UER00087"/>
</dbReference>
<feature type="binding site" evidence="8">
    <location>
        <position position="249"/>
    </location>
    <ligand>
        <name>shikimate</name>
        <dbReference type="ChEBI" id="CHEBI:36208"/>
    </ligand>
</feature>
<reference evidence="11 12" key="1">
    <citation type="submission" date="2020-08" db="EMBL/GenBank/DDBJ databases">
        <title>Genomic Encyclopedia of Type Strains, Phase IV (KMG-IV): sequencing the most valuable type-strain genomes for metagenomic binning, comparative biology and taxonomic classification.</title>
        <authorList>
            <person name="Goeker M."/>
        </authorList>
    </citation>
    <scope>NUCLEOTIDE SEQUENCE [LARGE SCALE GENOMIC DNA]</scope>
    <source>
        <strain evidence="11 12">DSM 27026</strain>
    </source>
</reference>
<evidence type="ECO:0000256" key="2">
    <source>
        <dbReference type="ARBA" id="ARBA00012962"/>
    </source>
</evidence>
<feature type="binding site" evidence="8">
    <location>
        <position position="108"/>
    </location>
    <ligand>
        <name>shikimate</name>
        <dbReference type="ChEBI" id="CHEBI:36208"/>
    </ligand>
</feature>
<feature type="binding site" evidence="8">
    <location>
        <begin position="21"/>
        <end position="23"/>
    </location>
    <ligand>
        <name>shikimate</name>
        <dbReference type="ChEBI" id="CHEBI:36208"/>
    </ligand>
</feature>
<dbReference type="SUPFAM" id="SSF53223">
    <property type="entry name" value="Aminoacid dehydrogenase-like, N-terminal domain"/>
    <property type="match status" value="1"/>
</dbReference>
<feature type="active site" description="Proton acceptor" evidence="8">
    <location>
        <position position="72"/>
    </location>
</feature>
<protein>
    <recommendedName>
        <fullName evidence="2 8">Shikimate dehydrogenase (NADP(+))</fullName>
        <shortName evidence="8">SDH</shortName>
        <ecNumber evidence="2 8">1.1.1.25</ecNumber>
    </recommendedName>
</protein>
<dbReference type="GO" id="GO:0008652">
    <property type="term" value="P:amino acid biosynthetic process"/>
    <property type="evidence" value="ECO:0007669"/>
    <property type="project" value="UniProtKB-KW"/>
</dbReference>
<comment type="subunit">
    <text evidence="8">Homodimer.</text>
</comment>
<dbReference type="InterPro" id="IPR022893">
    <property type="entry name" value="Shikimate_DH_fam"/>
</dbReference>
<evidence type="ECO:0000313" key="11">
    <source>
        <dbReference type="EMBL" id="MBB5374310.1"/>
    </source>
</evidence>
<dbReference type="AlphaFoldDB" id="A0A840VSL7"/>
<evidence type="ECO:0000256" key="8">
    <source>
        <dbReference type="HAMAP-Rule" id="MF_00222"/>
    </source>
</evidence>
<feature type="binding site" evidence="8">
    <location>
        <position position="242"/>
    </location>
    <ligand>
        <name>NADP(+)</name>
        <dbReference type="ChEBI" id="CHEBI:58349"/>
    </ligand>
</feature>
<dbReference type="InterPro" id="IPR046346">
    <property type="entry name" value="Aminoacid_DH-like_N_sf"/>
</dbReference>
<dbReference type="EMBL" id="JACHFJ010000014">
    <property type="protein sequence ID" value="MBB5374310.1"/>
    <property type="molecule type" value="Genomic_DNA"/>
</dbReference>
<keyword evidence="3 8" id="KW-0028">Amino-acid biosynthesis</keyword>
<comment type="caution">
    <text evidence="11">The sequence shown here is derived from an EMBL/GenBank/DDBJ whole genome shotgun (WGS) entry which is preliminary data.</text>
</comment>
<keyword evidence="12" id="KW-1185">Reference proteome</keyword>
<feature type="binding site" evidence="8">
    <location>
        <position position="219"/>
    </location>
    <ligand>
        <name>NADP(+)</name>
        <dbReference type="ChEBI" id="CHEBI:58349"/>
    </ligand>
</feature>
<feature type="binding site" evidence="8">
    <location>
        <begin position="132"/>
        <end position="136"/>
    </location>
    <ligand>
        <name>NADP(+)</name>
        <dbReference type="ChEBI" id="CHEBI:58349"/>
    </ligand>
</feature>
<dbReference type="GO" id="GO:0009073">
    <property type="term" value="P:aromatic amino acid family biosynthetic process"/>
    <property type="evidence" value="ECO:0007669"/>
    <property type="project" value="UniProtKB-KW"/>
</dbReference>
<evidence type="ECO:0000256" key="3">
    <source>
        <dbReference type="ARBA" id="ARBA00022605"/>
    </source>
</evidence>
<feature type="binding site" evidence="8">
    <location>
        <position position="221"/>
    </location>
    <ligand>
        <name>shikimate</name>
        <dbReference type="ChEBI" id="CHEBI:36208"/>
    </ligand>
</feature>
<feature type="binding site" evidence="8">
    <location>
        <position position="68"/>
    </location>
    <ligand>
        <name>shikimate</name>
        <dbReference type="ChEBI" id="CHEBI:36208"/>
    </ligand>
</feature>
<evidence type="ECO:0000256" key="5">
    <source>
        <dbReference type="ARBA" id="ARBA00023002"/>
    </source>
</evidence>
<dbReference type="Gene3D" id="3.40.50.10860">
    <property type="entry name" value="Leucine Dehydrogenase, chain A, domain 1"/>
    <property type="match status" value="1"/>
</dbReference>
<dbReference type="SUPFAM" id="SSF51735">
    <property type="entry name" value="NAD(P)-binding Rossmann-fold domains"/>
    <property type="match status" value="1"/>
</dbReference>
<comment type="pathway">
    <text evidence="1 8">Metabolic intermediate biosynthesis; chorismate biosynthesis; chorismate from D-erythrose 4-phosphate and phosphoenolpyruvate: step 4/7.</text>
</comment>
<proteinExistence type="inferred from homology"/>
<dbReference type="Pfam" id="PF08501">
    <property type="entry name" value="Shikimate_dh_N"/>
    <property type="match status" value="1"/>
</dbReference>
<keyword evidence="4 8" id="KW-0521">NADP</keyword>
<dbReference type="Pfam" id="PF01488">
    <property type="entry name" value="Shikimate_DH"/>
    <property type="match status" value="1"/>
</dbReference>
<comment type="similarity">
    <text evidence="8">Belongs to the shikimate dehydrogenase family.</text>
</comment>
<dbReference type="InterPro" id="IPR011342">
    <property type="entry name" value="Shikimate_DH"/>
</dbReference>
<dbReference type="HAMAP" id="MF_00222">
    <property type="entry name" value="Shikimate_DH_AroE"/>
    <property type="match status" value="1"/>
</dbReference>
<dbReference type="PANTHER" id="PTHR21089">
    <property type="entry name" value="SHIKIMATE DEHYDROGENASE"/>
    <property type="match status" value="1"/>
</dbReference>
<comment type="catalytic activity">
    <reaction evidence="7 8">
        <text>shikimate + NADP(+) = 3-dehydroshikimate + NADPH + H(+)</text>
        <dbReference type="Rhea" id="RHEA:17737"/>
        <dbReference type="ChEBI" id="CHEBI:15378"/>
        <dbReference type="ChEBI" id="CHEBI:16630"/>
        <dbReference type="ChEBI" id="CHEBI:36208"/>
        <dbReference type="ChEBI" id="CHEBI:57783"/>
        <dbReference type="ChEBI" id="CHEBI:58349"/>
        <dbReference type="EC" id="1.1.1.25"/>
    </reaction>
</comment>
<dbReference type="CDD" id="cd01065">
    <property type="entry name" value="NAD_bind_Shikimate_DH"/>
    <property type="match status" value="1"/>
</dbReference>
<feature type="binding site" evidence="8">
    <location>
        <begin position="155"/>
        <end position="160"/>
    </location>
    <ligand>
        <name>NADP(+)</name>
        <dbReference type="ChEBI" id="CHEBI:58349"/>
    </ligand>
</feature>
<dbReference type="PANTHER" id="PTHR21089:SF1">
    <property type="entry name" value="BIFUNCTIONAL 3-DEHYDROQUINATE DEHYDRATASE_SHIKIMATE DEHYDROGENASE, CHLOROPLASTIC"/>
    <property type="match status" value="1"/>
</dbReference>
<name>A0A840VSL7_9PROT</name>
<keyword evidence="5 8" id="KW-0560">Oxidoreductase</keyword>
<evidence type="ECO:0000256" key="4">
    <source>
        <dbReference type="ARBA" id="ARBA00022857"/>
    </source>
</evidence>
<dbReference type="InterPro" id="IPR036291">
    <property type="entry name" value="NAD(P)-bd_dom_sf"/>
</dbReference>
<evidence type="ECO:0000256" key="6">
    <source>
        <dbReference type="ARBA" id="ARBA00023141"/>
    </source>
</evidence>
<gene>
    <name evidence="8" type="primary">aroE</name>
    <name evidence="11" type="ORF">HNP71_002582</name>
</gene>
<keyword evidence="6 8" id="KW-0057">Aromatic amino acid biosynthesis</keyword>
<evidence type="ECO:0000313" key="12">
    <source>
        <dbReference type="Proteomes" id="UP000553706"/>
    </source>
</evidence>
<dbReference type="EC" id="1.1.1.25" evidence="2 8"/>
<accession>A0A840VSL7</accession>
<dbReference type="GO" id="GO:0019632">
    <property type="term" value="P:shikimate metabolic process"/>
    <property type="evidence" value="ECO:0007669"/>
    <property type="project" value="InterPro"/>
</dbReference>
<dbReference type="InterPro" id="IPR006151">
    <property type="entry name" value="Shikm_DH/Glu-tRNA_Rdtase"/>
</dbReference>
<dbReference type="Proteomes" id="UP000553706">
    <property type="component" value="Unassembled WGS sequence"/>
</dbReference>
<sequence length="274" mass="28452">MRLLTGSARLAGVIGWPVSHSRSPRIHGTWLERHGIDGAYVPLPVAPENFAAVVRALAQAGFAGANVTIPHKEAAFAVCDRVDETAHRAGAVNTLVFTPQGIEGRNTDGYGFVANLRAHGVNPAAGPALILGAGGAARAIAAALQAEGAAVTLCNRTQDRAEALAAALPSAKVLPWGRRAEALGDYALVVNTTSLGMMHNPPLEMSLERAASGLAVADIVYAPLETALLAEAAQRGLKPVEGLGMLLHQAVPGFTAWFGVTPRVDEELYRIVAA</sequence>
<dbReference type="GO" id="GO:0050661">
    <property type="term" value="F:NADP binding"/>
    <property type="evidence" value="ECO:0007669"/>
    <property type="project" value="InterPro"/>
</dbReference>
<dbReference type="NCBIfam" id="NF001312">
    <property type="entry name" value="PRK00258.1-4"/>
    <property type="match status" value="1"/>
</dbReference>
<dbReference type="NCBIfam" id="TIGR00507">
    <property type="entry name" value="aroE"/>
    <property type="match status" value="1"/>
</dbReference>
<organism evidence="11 12">
    <name type="scientific">Acidocella aromatica</name>
    <dbReference type="NCBI Taxonomy" id="1303579"/>
    <lineage>
        <taxon>Bacteria</taxon>
        <taxon>Pseudomonadati</taxon>
        <taxon>Pseudomonadota</taxon>
        <taxon>Alphaproteobacteria</taxon>
        <taxon>Acetobacterales</taxon>
        <taxon>Acidocellaceae</taxon>
        <taxon>Acidocella</taxon>
    </lineage>
</organism>
<feature type="domain" description="Quinate/shikimate 5-dehydrogenase/glutamyl-tRNA reductase" evidence="9">
    <location>
        <begin position="128"/>
        <end position="194"/>
    </location>
</feature>
<feature type="domain" description="Shikimate dehydrogenase substrate binding N-terminal" evidence="10">
    <location>
        <begin position="13"/>
        <end position="95"/>
    </location>
</feature>
<evidence type="ECO:0000259" key="9">
    <source>
        <dbReference type="Pfam" id="PF01488"/>
    </source>
</evidence>
<evidence type="ECO:0000256" key="7">
    <source>
        <dbReference type="ARBA" id="ARBA00049442"/>
    </source>
</evidence>
<evidence type="ECO:0000259" key="10">
    <source>
        <dbReference type="Pfam" id="PF08501"/>
    </source>
</evidence>
<dbReference type="RefSeq" id="WP_183267332.1">
    <property type="nucleotide sequence ID" value="NZ_JACHFJ010000014.1"/>
</dbReference>